<comment type="similarity">
    <text evidence="2">Belongs to the ABC transporter superfamily. ABCA family.</text>
</comment>
<dbReference type="GO" id="GO:0140359">
    <property type="term" value="F:ABC-type transporter activity"/>
    <property type="evidence" value="ECO:0007669"/>
    <property type="project" value="InterPro"/>
</dbReference>
<accession>A0A9W7LBG4</accession>
<gene>
    <name evidence="13" type="ORF">TrCOL_g7822</name>
</gene>
<dbReference type="InterPro" id="IPR026082">
    <property type="entry name" value="ABCA"/>
</dbReference>
<organism evidence="13 14">
    <name type="scientific">Triparma columacea</name>
    <dbReference type="NCBI Taxonomy" id="722753"/>
    <lineage>
        <taxon>Eukaryota</taxon>
        <taxon>Sar</taxon>
        <taxon>Stramenopiles</taxon>
        <taxon>Ochrophyta</taxon>
        <taxon>Bolidophyceae</taxon>
        <taxon>Parmales</taxon>
        <taxon>Triparmaceae</taxon>
        <taxon>Triparma</taxon>
    </lineage>
</organism>
<feature type="compositionally biased region" description="Low complexity" evidence="10">
    <location>
        <begin position="7"/>
        <end position="17"/>
    </location>
</feature>
<dbReference type="EMBL" id="BRYA01001457">
    <property type="protein sequence ID" value="GMI43617.1"/>
    <property type="molecule type" value="Genomic_DNA"/>
</dbReference>
<dbReference type="InterPro" id="IPR017871">
    <property type="entry name" value="ABC_transporter-like_CS"/>
</dbReference>
<feature type="transmembrane region" description="Helical" evidence="11">
    <location>
        <begin position="1151"/>
        <end position="1174"/>
    </location>
</feature>
<evidence type="ECO:0000256" key="10">
    <source>
        <dbReference type="SAM" id="MobiDB-lite"/>
    </source>
</evidence>
<dbReference type="InterPro" id="IPR003439">
    <property type="entry name" value="ABC_transporter-like_ATP-bd"/>
</dbReference>
<feature type="region of interest" description="Disordered" evidence="10">
    <location>
        <begin position="1"/>
        <end position="31"/>
    </location>
</feature>
<evidence type="ECO:0000256" key="2">
    <source>
        <dbReference type="ARBA" id="ARBA00008869"/>
    </source>
</evidence>
<dbReference type="FunFam" id="3.40.50.300:FF:000335">
    <property type="entry name" value="ATP binding cassette subfamily A member 5"/>
    <property type="match status" value="1"/>
</dbReference>
<evidence type="ECO:0000256" key="5">
    <source>
        <dbReference type="ARBA" id="ARBA00022737"/>
    </source>
</evidence>
<keyword evidence="3" id="KW-0813">Transport</keyword>
<feature type="transmembrane region" description="Helical" evidence="11">
    <location>
        <begin position="1646"/>
        <end position="1670"/>
    </location>
</feature>
<reference evidence="14" key="1">
    <citation type="journal article" date="2023" name="Commun. Biol.">
        <title>Genome analysis of Parmales, the sister group of diatoms, reveals the evolutionary specialization of diatoms from phago-mixotrophs to photoautotrophs.</title>
        <authorList>
            <person name="Ban H."/>
            <person name="Sato S."/>
            <person name="Yoshikawa S."/>
            <person name="Yamada K."/>
            <person name="Nakamura Y."/>
            <person name="Ichinomiya M."/>
            <person name="Sato N."/>
            <person name="Blanc-Mathieu R."/>
            <person name="Endo H."/>
            <person name="Kuwata A."/>
            <person name="Ogata H."/>
        </authorList>
    </citation>
    <scope>NUCLEOTIDE SEQUENCE [LARGE SCALE GENOMIC DNA]</scope>
</reference>
<evidence type="ECO:0000259" key="12">
    <source>
        <dbReference type="PROSITE" id="PS50893"/>
    </source>
</evidence>
<feature type="transmembrane region" description="Helical" evidence="11">
    <location>
        <begin position="607"/>
        <end position="630"/>
    </location>
</feature>
<dbReference type="Proteomes" id="UP001165065">
    <property type="component" value="Unassembled WGS sequence"/>
</dbReference>
<dbReference type="GO" id="GO:0016887">
    <property type="term" value="F:ATP hydrolysis activity"/>
    <property type="evidence" value="ECO:0007669"/>
    <property type="project" value="InterPro"/>
</dbReference>
<dbReference type="GO" id="GO:0005524">
    <property type="term" value="F:ATP binding"/>
    <property type="evidence" value="ECO:0007669"/>
    <property type="project" value="UniProtKB-KW"/>
</dbReference>
<feature type="transmembrane region" description="Helical" evidence="11">
    <location>
        <begin position="1608"/>
        <end position="1634"/>
    </location>
</feature>
<dbReference type="PROSITE" id="PS00211">
    <property type="entry name" value="ABC_TRANSPORTER_1"/>
    <property type="match status" value="2"/>
</dbReference>
<keyword evidence="5" id="KW-0677">Repeat</keyword>
<comment type="subcellular location">
    <subcellularLocation>
        <location evidence="1">Membrane</location>
        <topology evidence="1">Multi-pass membrane protein</topology>
    </subcellularLocation>
</comment>
<dbReference type="InterPro" id="IPR003593">
    <property type="entry name" value="AAA+_ATPase"/>
</dbReference>
<feature type="transmembrane region" description="Helical" evidence="11">
    <location>
        <begin position="570"/>
        <end position="587"/>
    </location>
</feature>
<dbReference type="Pfam" id="PF12698">
    <property type="entry name" value="ABC2_membrane_3"/>
    <property type="match status" value="2"/>
</dbReference>
<dbReference type="InterPro" id="IPR027417">
    <property type="entry name" value="P-loop_NTPase"/>
</dbReference>
<evidence type="ECO:0000256" key="11">
    <source>
        <dbReference type="SAM" id="Phobius"/>
    </source>
</evidence>
<evidence type="ECO:0000313" key="14">
    <source>
        <dbReference type="Proteomes" id="UP001165065"/>
    </source>
</evidence>
<feature type="transmembrane region" description="Helical" evidence="11">
    <location>
        <begin position="1682"/>
        <end position="1705"/>
    </location>
</feature>
<evidence type="ECO:0000256" key="7">
    <source>
        <dbReference type="ARBA" id="ARBA00022840"/>
    </source>
</evidence>
<feature type="transmembrane region" description="Helical" evidence="11">
    <location>
        <begin position="1562"/>
        <end position="1587"/>
    </location>
</feature>
<feature type="transmembrane region" description="Helical" evidence="11">
    <location>
        <begin position="1756"/>
        <end position="1777"/>
    </location>
</feature>
<keyword evidence="6" id="KW-0547">Nucleotide-binding</keyword>
<keyword evidence="14" id="KW-1185">Reference proteome</keyword>
<protein>
    <recommendedName>
        <fullName evidence="12">ABC transporter domain-containing protein</fullName>
    </recommendedName>
</protein>
<dbReference type="InterPro" id="IPR013525">
    <property type="entry name" value="ABC2_TM"/>
</dbReference>
<keyword evidence="7" id="KW-0067">ATP-binding</keyword>
<dbReference type="GO" id="GO:0016020">
    <property type="term" value="C:membrane"/>
    <property type="evidence" value="ECO:0007669"/>
    <property type="project" value="UniProtKB-SubCell"/>
</dbReference>
<keyword evidence="8 11" id="KW-1133">Transmembrane helix</keyword>
<sequence>MAEVIDDSFPPSSDSTSLFHQNVTSSASGTPPLAARLEATRRVNPTTQLVALLRKNGIQKRRTIRTTCCELFSPVLMITVLVLAYNLSEVTYKRANMYTEMKVDLPGPIGDVLDLVSSGMRSRLDDMLLPPAEACDVEIENFCGSIDEDLNDNGEIGSLTRACLEGLDVSDVRGDCQTSLLYWSPEREEEVNRSDDDDEEEEDEDKENNQGGGGSQGDQILQLRRDFNRFLRSPLPTPTFDQYVSVGTVLTNSFDDATYNELLNNNEYGREWGNLFTLGTIHIVPEGPLTDSFIDYMNNTHATFSSLTSRVHPNDEAAIDYINDNLNERAFTLINLGSDTFDPTEIDFTIRMNYTTLPNTNWISRYISLGLSNRYQRYYLSGFMSIQRTLADFAFELSGCEAAELPEPSELYTMPMPTAEYDQNLFYTAVGYLLGLAISMGFLYPMSRLVKGVVEEKELRIKETMLILGVSPVVHWLSWVITAYISFTIIAIMVSWVISNSFLPMTSSTLLFMYIWLFCASVIGFSFFVAAFFSRAKLAAVIGPVALFASLMPRWIFYGSNRYEAQESKVFASLLPCTAFAFGADILSDYEYAEVGVQGWNINQGDYSFQTCLNMMAFDAVFYFILAWYVEQVMPKQFGVRRPLLFFAYPSYWRSFFPNSHYVYGSLGSEEVGAGENEEAVAAGMEARVVIKSLVKQYAGAEKRAVDELSLSMYENQITCLLGHNGAGKTTTISVLTGLYPPTSGDCSIYGNLISTDLLAVRQSMGICPQHNVLFQELTVREHIRFFNNIKGQTPTEAQIKQAASDVGLADKLSTLSSGLSGGMKRKLSVANALCGNPKFLLLDEPTSGMDPFSRRATWELLRKTKQGRVTLLTTHFMDEADILADRIAVMKTGRLQCVGSSTFLKKKFGVGYNLTFVTDKQSDKTRNDIMAFLSKFVERPSMLNVAGKEISFRLPSGSESNFARMFNEFEAPGGLKERLSIGGYGISNTTLEEVFIHLAQISASSGAPKLTQASLRSLETRTETPSDATVNVDDMSDISLRDSDSEISSVASTPRNSGRALLPEKRSSSSSTTAKALARKLSNAASAAFSPSKVADESTETGIELSALGEYEAVVKRRADNMSSPFQPASFSKQVSILFRKRLEVQKRDLKASFFTLVLPALLVGLVLLILTVEVPLAGPALPLSTDLYTYTNSRKFKKEARTQILNGGGAHGDPMDARATYDAMVGVSEIIDNDRIDWEFDPMLRTSTEMSHELLDSYGGDHDTRFGSYIFNDSIPLRVTIDWPLIVFNLKENNWFPEDDNGSLPFGGDLSVYLEQILDKDSDGNFLFSFDSNQLGNALDDLGVNLTQPYNTTELIESAENTVRDLLNITNNTDTDIQTQVEELILDTAIEDFVNSLSGDNETITIQDIIDELAEAGGGDADDVTDTPGWYTVKMKTVEVNAETREVSISDLVIIVGGGDRGEGPDATVYDIGDVSFVLPGNWRTILIDLLPTTFYREDTFVNNTHSIIHNSSSFHAVPSFAQSLYESIYNQCLEQPAKFSVTNHPLPITVTQALEIKTVLSLFASLFILIPYCYIPAAFVVFVVREKSCKSKHLQLVSGVSIEAFWLSTFLFDIFLYFLLTLLIMLCFTIYGSASAEVFVGSWNSFACTFLVTFLYGTSSLPYAYLLSRNFDNHTTAQISVMGLFFITGFVFVNSFFIMSALEQTRDIAATLVHVFRFFPPYHVGEALINLSSSFYLRTILGYNVHPFDYDVTGFNLLAMLSLTFVYAAIVLLIEVSEFGGGGGIIGTSLRSIGKSISDIKLKLNGVRKVNGRLIANDGLDDTNIGGGNLEEDEDVARERAFVDGDYENLKSSSSIVIKDLWKVYPPTVGGLCWGNPKRAVRGMTAHVKKGEIFGLLGVNGAGKTTTLGILTGETTATSGESFVAGYNVGDGGEGLKMARRKIGFCPQEDPLLELMTCRETLRMFAKLRGIEEDDIEVMIEKLMMALGLGLHKDKVAGALSGGNKRKLSVGVALIGDPEVLFIDEASSGMDPVARRKMWDLLSHLANNRSVVLTTHSMEEAEALCNNIVIMVSGRMRCLGSPQHLKTRFVDGLNIDVTCEFEASEDDISRVERYMQGSLPVKLEEKHGRFLRYSLSYGENRGDVGGLGKTFDILQRAKEQDGLRILDYSISQYSLESVFINLASQGDGAVVGGGAENLGGGGEKVGLGSDFTDTL</sequence>
<keyword evidence="4 11" id="KW-0812">Transmembrane</keyword>
<dbReference type="OrthoDB" id="10255969at2759"/>
<evidence type="ECO:0000256" key="8">
    <source>
        <dbReference type="ARBA" id="ARBA00022989"/>
    </source>
</evidence>
<feature type="compositionally biased region" description="Polar residues" evidence="10">
    <location>
        <begin position="18"/>
        <end position="29"/>
    </location>
</feature>
<evidence type="ECO:0000256" key="9">
    <source>
        <dbReference type="ARBA" id="ARBA00023136"/>
    </source>
</evidence>
<comment type="caution">
    <text evidence="13">The sequence shown here is derived from an EMBL/GenBank/DDBJ whole genome shotgun (WGS) entry which is preliminary data.</text>
</comment>
<feature type="domain" description="ABC transporter" evidence="12">
    <location>
        <begin position="1859"/>
        <end position="2101"/>
    </location>
</feature>
<feature type="transmembrane region" description="Helical" evidence="11">
    <location>
        <begin position="1725"/>
        <end position="1744"/>
    </location>
</feature>
<feature type="transmembrane region" description="Helical" evidence="11">
    <location>
        <begin position="476"/>
        <end position="498"/>
    </location>
</feature>
<proteinExistence type="inferred from homology"/>
<evidence type="ECO:0000313" key="13">
    <source>
        <dbReference type="EMBL" id="GMI43617.1"/>
    </source>
</evidence>
<dbReference type="FunFam" id="3.40.50.300:FF:000298">
    <property type="entry name" value="ATP-binding cassette sub-family A member 12"/>
    <property type="match status" value="1"/>
</dbReference>
<dbReference type="SMART" id="SM00382">
    <property type="entry name" value="AAA"/>
    <property type="match status" value="2"/>
</dbReference>
<feature type="transmembrane region" description="Helical" evidence="11">
    <location>
        <begin position="510"/>
        <end position="533"/>
    </location>
</feature>
<dbReference type="PANTHER" id="PTHR19229">
    <property type="entry name" value="ATP-BINDING CASSETTE TRANSPORTER SUBFAMILY A ABCA"/>
    <property type="match status" value="1"/>
</dbReference>
<evidence type="ECO:0000256" key="4">
    <source>
        <dbReference type="ARBA" id="ARBA00022692"/>
    </source>
</evidence>
<feature type="transmembrane region" description="Helical" evidence="11">
    <location>
        <begin position="71"/>
        <end position="88"/>
    </location>
</feature>
<feature type="transmembrane region" description="Helical" evidence="11">
    <location>
        <begin position="424"/>
        <end position="444"/>
    </location>
</feature>
<feature type="region of interest" description="Disordered" evidence="10">
    <location>
        <begin position="184"/>
        <end position="218"/>
    </location>
</feature>
<name>A0A9W7LBG4_9STRA</name>
<feature type="transmembrane region" description="Helical" evidence="11">
    <location>
        <begin position="539"/>
        <end position="558"/>
    </location>
</feature>
<dbReference type="PROSITE" id="PS50893">
    <property type="entry name" value="ABC_TRANSPORTER_2"/>
    <property type="match status" value="2"/>
</dbReference>
<dbReference type="PANTHER" id="PTHR19229:SF36">
    <property type="entry name" value="ATP-BINDING CASSETTE SUB-FAMILY A MEMBER 2"/>
    <property type="match status" value="1"/>
</dbReference>
<dbReference type="SUPFAM" id="SSF52540">
    <property type="entry name" value="P-loop containing nucleoside triphosphate hydrolases"/>
    <property type="match status" value="2"/>
</dbReference>
<keyword evidence="9 11" id="KW-0472">Membrane</keyword>
<dbReference type="Pfam" id="PF00005">
    <property type="entry name" value="ABC_tran"/>
    <property type="match status" value="2"/>
</dbReference>
<feature type="domain" description="ABC transporter" evidence="12">
    <location>
        <begin position="689"/>
        <end position="918"/>
    </location>
</feature>
<feature type="region of interest" description="Disordered" evidence="10">
    <location>
        <begin position="1044"/>
        <end position="1075"/>
    </location>
</feature>
<dbReference type="GO" id="GO:0005319">
    <property type="term" value="F:lipid transporter activity"/>
    <property type="evidence" value="ECO:0007669"/>
    <property type="project" value="TreeGrafter"/>
</dbReference>
<dbReference type="Gene3D" id="3.40.50.300">
    <property type="entry name" value="P-loop containing nucleotide triphosphate hydrolases"/>
    <property type="match status" value="2"/>
</dbReference>
<feature type="compositionally biased region" description="Polar residues" evidence="10">
    <location>
        <begin position="1047"/>
        <end position="1057"/>
    </location>
</feature>
<evidence type="ECO:0000256" key="1">
    <source>
        <dbReference type="ARBA" id="ARBA00004141"/>
    </source>
</evidence>
<evidence type="ECO:0000256" key="6">
    <source>
        <dbReference type="ARBA" id="ARBA00022741"/>
    </source>
</evidence>
<dbReference type="CDD" id="cd03263">
    <property type="entry name" value="ABC_subfamily_A"/>
    <property type="match status" value="2"/>
</dbReference>
<feature type="compositionally biased region" description="Acidic residues" evidence="10">
    <location>
        <begin position="195"/>
        <end position="206"/>
    </location>
</feature>
<feature type="region of interest" description="Disordered" evidence="10">
    <location>
        <begin position="1019"/>
        <end position="1038"/>
    </location>
</feature>
<evidence type="ECO:0000256" key="3">
    <source>
        <dbReference type="ARBA" id="ARBA00022448"/>
    </source>
</evidence>